<accession>A0A1W4XQS1</accession>
<dbReference type="Proteomes" id="UP000192223">
    <property type="component" value="Unplaced"/>
</dbReference>
<keyword evidence="4 5" id="KW-1015">Disulfide bond</keyword>
<feature type="disulfide bond" evidence="5">
    <location>
        <begin position="1264"/>
        <end position="1316"/>
    </location>
</feature>
<feature type="disulfide bond" evidence="5">
    <location>
        <begin position="1260"/>
        <end position="1314"/>
    </location>
</feature>
<reference evidence="9" key="1">
    <citation type="submission" date="2025-08" db="UniProtKB">
        <authorList>
            <consortium name="RefSeq"/>
        </authorList>
    </citation>
    <scope>IDENTIFICATION</scope>
    <source>
        <tissue evidence="9">Entire body</tissue>
    </source>
</reference>
<dbReference type="OrthoDB" id="6262482at2759"/>
<organism evidence="8 9">
    <name type="scientific">Agrilus planipennis</name>
    <name type="common">Emerald ash borer</name>
    <name type="synonym">Agrilus marcopoli</name>
    <dbReference type="NCBI Taxonomy" id="224129"/>
    <lineage>
        <taxon>Eukaryota</taxon>
        <taxon>Metazoa</taxon>
        <taxon>Ecdysozoa</taxon>
        <taxon>Arthropoda</taxon>
        <taxon>Hexapoda</taxon>
        <taxon>Insecta</taxon>
        <taxon>Pterygota</taxon>
        <taxon>Neoptera</taxon>
        <taxon>Endopterygota</taxon>
        <taxon>Coleoptera</taxon>
        <taxon>Polyphaga</taxon>
        <taxon>Elateriformia</taxon>
        <taxon>Buprestoidea</taxon>
        <taxon>Buprestidae</taxon>
        <taxon>Agrilinae</taxon>
        <taxon>Agrilus</taxon>
    </lineage>
</organism>
<comment type="caution">
    <text evidence="5">Lacks conserved residue(s) required for the propagation of feature annotation.</text>
</comment>
<evidence type="ECO:0000256" key="4">
    <source>
        <dbReference type="ARBA" id="ARBA00023157"/>
    </source>
</evidence>
<evidence type="ECO:0000313" key="9">
    <source>
        <dbReference type="RefSeq" id="XP_018334760.1"/>
    </source>
</evidence>
<dbReference type="InterPro" id="IPR006207">
    <property type="entry name" value="Cys_knot_C"/>
</dbReference>
<dbReference type="PANTHER" id="PTHR46698:SF4">
    <property type="entry name" value="CROSSVEINLESS 2"/>
    <property type="match status" value="1"/>
</dbReference>
<feature type="domain" description="VWFC" evidence="7">
    <location>
        <begin position="868"/>
        <end position="944"/>
    </location>
</feature>
<keyword evidence="2" id="KW-0964">Secreted</keyword>
<dbReference type="Pfam" id="PF01826">
    <property type="entry name" value="TIL"/>
    <property type="match status" value="1"/>
</dbReference>
<dbReference type="PROSITE" id="PS50184">
    <property type="entry name" value="VWFC_2"/>
    <property type="match status" value="2"/>
</dbReference>
<dbReference type="SMART" id="SM00041">
    <property type="entry name" value="CT"/>
    <property type="match status" value="1"/>
</dbReference>
<evidence type="ECO:0000256" key="5">
    <source>
        <dbReference type="PROSITE-ProRule" id="PRU00039"/>
    </source>
</evidence>
<evidence type="ECO:0000313" key="8">
    <source>
        <dbReference type="Proteomes" id="UP000192223"/>
    </source>
</evidence>
<proteinExistence type="predicted"/>
<dbReference type="PROSITE" id="PS01225">
    <property type="entry name" value="CTCK_2"/>
    <property type="match status" value="1"/>
</dbReference>
<dbReference type="InterPro" id="IPR052424">
    <property type="entry name" value="Kielin_Chordin-BMP_Reg"/>
</dbReference>
<dbReference type="InterPro" id="IPR002919">
    <property type="entry name" value="TIL_dom"/>
</dbReference>
<gene>
    <name evidence="9" type="primary">LOC108743677</name>
</gene>
<evidence type="ECO:0000256" key="3">
    <source>
        <dbReference type="ARBA" id="ARBA00022729"/>
    </source>
</evidence>
<dbReference type="STRING" id="224129.A0A1W4XQS1"/>
<evidence type="ECO:0000256" key="1">
    <source>
        <dbReference type="ARBA" id="ARBA00004613"/>
    </source>
</evidence>
<dbReference type="GO" id="GO:0005576">
    <property type="term" value="C:extracellular region"/>
    <property type="evidence" value="ECO:0007669"/>
    <property type="project" value="UniProtKB-SubCell"/>
</dbReference>
<protein>
    <submittedName>
        <fullName evidence="9">Hemocytin</fullName>
    </submittedName>
</protein>
<feature type="domain" description="VWFC" evidence="7">
    <location>
        <begin position="102"/>
        <end position="170"/>
    </location>
</feature>
<dbReference type="SUPFAM" id="SSF57567">
    <property type="entry name" value="Serine protease inhibitors"/>
    <property type="match status" value="1"/>
</dbReference>
<evidence type="ECO:0000259" key="7">
    <source>
        <dbReference type="PROSITE" id="PS50184"/>
    </source>
</evidence>
<dbReference type="InParanoid" id="A0A1W4XQS1"/>
<dbReference type="PROSITE" id="PS01208">
    <property type="entry name" value="VWFC_1"/>
    <property type="match status" value="1"/>
</dbReference>
<dbReference type="SMART" id="SM00214">
    <property type="entry name" value="VWC"/>
    <property type="match status" value="10"/>
</dbReference>
<comment type="subcellular location">
    <subcellularLocation>
        <location evidence="1">Secreted</location>
    </subcellularLocation>
</comment>
<dbReference type="PANTHER" id="PTHR46698">
    <property type="entry name" value="CROSSVEINLESS 2"/>
    <property type="match status" value="1"/>
</dbReference>
<keyword evidence="3" id="KW-0732">Signal</keyword>
<evidence type="ECO:0000259" key="6">
    <source>
        <dbReference type="PROSITE" id="PS01225"/>
    </source>
</evidence>
<dbReference type="PROSITE" id="PS01185">
    <property type="entry name" value="CTCK_1"/>
    <property type="match status" value="1"/>
</dbReference>
<dbReference type="GeneID" id="108743677"/>
<dbReference type="InterPro" id="IPR036084">
    <property type="entry name" value="Ser_inhib-like_sf"/>
</dbReference>
<dbReference type="InterPro" id="IPR001007">
    <property type="entry name" value="VWF_dom"/>
</dbReference>
<keyword evidence="8" id="KW-1185">Reference proteome</keyword>
<feature type="domain" description="CTCK" evidence="6">
    <location>
        <begin position="1224"/>
        <end position="1320"/>
    </location>
</feature>
<name>A0A1W4XQS1_AGRPL</name>
<dbReference type="RefSeq" id="XP_018334760.1">
    <property type="nucleotide sequence ID" value="XM_018479258.2"/>
</dbReference>
<dbReference type="KEGG" id="apln:108743677"/>
<evidence type="ECO:0000256" key="2">
    <source>
        <dbReference type="ARBA" id="ARBA00022525"/>
    </source>
</evidence>
<dbReference type="CDD" id="cd19941">
    <property type="entry name" value="TIL"/>
    <property type="match status" value="1"/>
</dbReference>
<sequence length="1336" mass="149777">MLYIEWCKKDTCDEKPQESCEALEAYARECGQLGICADWRNSLCPAKQCPNGFEYRPCGPECIKTCKDVRENRECLKKGLSREGCFCPEGQVLLNDSCVEETACKVCDDEGHRPGDVWQKDKCTTCTCADTNIKCETQTCPSIETICDQGYNAVKLQNENNECCDRYICVAVTPTYTCEPPQKLNCAQDQDMKLITNSNGCQQFICQCKSSEDCEPVDLTSTEPGVTVMMNTSGCCPVAEKICKIENCPGNPDCPKYYTVENTTIPGKCCPLYDCVPPLDKCIYNLTYTNGEKGGERPRNQYEKQQVLKEIGEYWNDGPCRQCQCIRSPPKKASYECTITDCPSVHDSSDINDYVLDEILVENQCCPTIIRTACKHDNKIYKPGEKWPASENDSCTMLKCVKINENVQKEKEIITCDTKCDLGWEYQPSKSDSKLCCGSCIPVACVADGIVRNVGEEWTSGDFCTRYACNDVNGSLQVQSSLTNCSKISEELLKEYDYEVKKIEGECCPTFTIVGCIVDGQKYKVGENWLSPDGDKCKSFTCTQNSFGEITKQETVETCNTNCSKGWEYKESEISCCGTCEQVACVVNEALKYPNETWQEGPCKECMCVLSLSSELTLNCTTTECPLLKDSPDYTDYILEEVTPPENQCCSNIVRTACKHHDKAYLSGEKWSIIDNDFCNMMECLSTNGSMQKIKQTIVCHDKCDLGWEYRPPTSDSKECCGSCVPVACVVEGIVHNVDEEWTSEDFCTKYICSNINESLYVKTEAVNCPKIPDALLEEYVYESVAQKGECCKKNTIVGCKVNGTKYKVGDIWSSPDGDKCKSFKCTINSLDEVTKQELIEPCDKNCSKLGWEYKESETSCCGSCEQIACVVNETLIYPGEVWKDGPCKECKCVLSPSNRLLQECTTKECSAFNDSPDYSEYFLEEVPPLEGHCCPTFVRTACKFEEKIYQPGEKWLSSEHDFCNMVECVKTNGSIQKEKRTIECDKECDLGWEYKPPKNSRQCCGSCVAVACVVDGIEHKVDEKWTSDNYCTKYNCAYLNGSLQVQATELDCPMVPDELLSEYVYESEDVKGECCKKYKITGCKMNSKEYKVGETWTSPDGDKCKSYSCIKNNNGEIIKQESIESCQRNCSKGWEYKESTTSCCGICEPVACVLNDTLKYANDEWKSEDGCITFRCEFFNDQMAVTRSEESCPNIDNCPPQDVYIKNCCKHCNITNGVSQVSCESREINPKETVGLVNVNRPSHGNCANKYELKNFKECSGRCHSSTVFNSKTGSHESKCECCQATKYEPLFVELECEDGYKYKKQIAVPVECGCESCSNSFTKTGGTKSSRKTG</sequence>